<accession>A0ACC0BPX8</accession>
<reference evidence="2" key="1">
    <citation type="journal article" date="2023" name="Nat. Plants">
        <title>Single-cell RNA sequencing provides a high-resolution roadmap for understanding the multicellular compartmentation of specialized metabolism.</title>
        <authorList>
            <person name="Sun S."/>
            <person name="Shen X."/>
            <person name="Li Y."/>
            <person name="Li Y."/>
            <person name="Wang S."/>
            <person name="Li R."/>
            <person name="Zhang H."/>
            <person name="Shen G."/>
            <person name="Guo B."/>
            <person name="Wei J."/>
            <person name="Xu J."/>
            <person name="St-Pierre B."/>
            <person name="Chen S."/>
            <person name="Sun C."/>
        </authorList>
    </citation>
    <scope>NUCLEOTIDE SEQUENCE [LARGE SCALE GENOMIC DNA]</scope>
</reference>
<evidence type="ECO:0000313" key="2">
    <source>
        <dbReference type="Proteomes" id="UP001060085"/>
    </source>
</evidence>
<comment type="caution">
    <text evidence="1">The sequence shown here is derived from an EMBL/GenBank/DDBJ whole genome shotgun (WGS) entry which is preliminary data.</text>
</comment>
<gene>
    <name evidence="1" type="ORF">M9H77_15000</name>
</gene>
<sequence>MLGLLSFPTGTNLKFSSGNLRSDRKMSFPGNSSGRLTISAAVAEAAPPVEERKSKPLNHYEVLKVKHNASQTEIKTAYRALAKIYHPDVAAVAAKHPEESLDGRDFIEIHKAYVTLSDRAAREKYDLTLRIGSRQRQPLGYSSYCAPGGYSRWTGSYSTRRWETDQCW</sequence>
<dbReference type="EMBL" id="CM044703">
    <property type="protein sequence ID" value="KAI5674636.1"/>
    <property type="molecule type" value="Genomic_DNA"/>
</dbReference>
<name>A0ACC0BPX8_CATRO</name>
<keyword evidence="2" id="KW-1185">Reference proteome</keyword>
<dbReference type="Proteomes" id="UP001060085">
    <property type="component" value="Linkage Group LG03"/>
</dbReference>
<organism evidence="1 2">
    <name type="scientific">Catharanthus roseus</name>
    <name type="common">Madagascar periwinkle</name>
    <name type="synonym">Vinca rosea</name>
    <dbReference type="NCBI Taxonomy" id="4058"/>
    <lineage>
        <taxon>Eukaryota</taxon>
        <taxon>Viridiplantae</taxon>
        <taxon>Streptophyta</taxon>
        <taxon>Embryophyta</taxon>
        <taxon>Tracheophyta</taxon>
        <taxon>Spermatophyta</taxon>
        <taxon>Magnoliopsida</taxon>
        <taxon>eudicotyledons</taxon>
        <taxon>Gunneridae</taxon>
        <taxon>Pentapetalae</taxon>
        <taxon>asterids</taxon>
        <taxon>lamiids</taxon>
        <taxon>Gentianales</taxon>
        <taxon>Apocynaceae</taxon>
        <taxon>Rauvolfioideae</taxon>
        <taxon>Vinceae</taxon>
        <taxon>Catharanthinae</taxon>
        <taxon>Catharanthus</taxon>
    </lineage>
</organism>
<protein>
    <submittedName>
        <fullName evidence="1">Uncharacterized protein</fullName>
    </submittedName>
</protein>
<proteinExistence type="predicted"/>
<evidence type="ECO:0000313" key="1">
    <source>
        <dbReference type="EMBL" id="KAI5674636.1"/>
    </source>
</evidence>